<dbReference type="OMA" id="PELCVIH"/>
<dbReference type="EnsemblMetazoa" id="OVOC12248.1">
    <property type="protein sequence ID" value="OVOC12248.1"/>
    <property type="gene ID" value="WBGene00249057"/>
</dbReference>
<organism evidence="1 2">
    <name type="scientific">Onchocerca volvulus</name>
    <dbReference type="NCBI Taxonomy" id="6282"/>
    <lineage>
        <taxon>Eukaryota</taxon>
        <taxon>Metazoa</taxon>
        <taxon>Ecdysozoa</taxon>
        <taxon>Nematoda</taxon>
        <taxon>Chromadorea</taxon>
        <taxon>Rhabditida</taxon>
        <taxon>Spirurina</taxon>
        <taxon>Spiruromorpha</taxon>
        <taxon>Filarioidea</taxon>
        <taxon>Onchocercidae</taxon>
        <taxon>Onchocerca</taxon>
    </lineage>
</organism>
<dbReference type="InterPro" id="IPR021869">
    <property type="entry name" value="RNase_Zc3h12_NYN"/>
</dbReference>
<dbReference type="Proteomes" id="UP000024404">
    <property type="component" value="Unassembled WGS sequence"/>
</dbReference>
<reference evidence="2" key="1">
    <citation type="submission" date="2013-10" db="EMBL/GenBank/DDBJ databases">
        <title>Genome sequencing of Onchocerca volvulus.</title>
        <authorList>
            <person name="Cotton J."/>
            <person name="Tsai J."/>
            <person name="Stanley E."/>
            <person name="Tracey A."/>
            <person name="Holroyd N."/>
            <person name="Lustigman S."/>
            <person name="Berriman M."/>
        </authorList>
    </citation>
    <scope>NUCLEOTIDE SEQUENCE</scope>
</reference>
<evidence type="ECO:0000313" key="1">
    <source>
        <dbReference type="EnsemblMetazoa" id="OVOC12248.1"/>
    </source>
</evidence>
<protein>
    <submittedName>
        <fullName evidence="1">RNase NYN domain-containing protein</fullName>
    </submittedName>
</protein>
<dbReference type="Gene3D" id="3.40.50.11980">
    <property type="match status" value="1"/>
</dbReference>
<dbReference type="Pfam" id="PF11977">
    <property type="entry name" value="RNase_Zc3h12a"/>
    <property type="match status" value="1"/>
</dbReference>
<dbReference type="EMBL" id="CMVM020000410">
    <property type="status" value="NOT_ANNOTATED_CDS"/>
    <property type="molecule type" value="Genomic_DNA"/>
</dbReference>
<dbReference type="AlphaFoldDB" id="A0A2K6VLL2"/>
<evidence type="ECO:0000313" key="2">
    <source>
        <dbReference type="Proteomes" id="UP000024404"/>
    </source>
</evidence>
<reference evidence="1" key="2">
    <citation type="submission" date="2018-02" db="UniProtKB">
        <authorList>
            <consortium name="EnsemblMetazoa"/>
        </authorList>
    </citation>
    <scope>IDENTIFICATION</scope>
</reference>
<sequence>MYPFDRIHERIYAKPTESAIPRLLVIDGCNIARSSCGMDRDLDVLTFTPARTGRVGRPAFISYDDLYVLEFAKRHGGSVISGDRFEDIINEHSYKNFHRIIKERRLDVIFRPLSSDFVYYGRDRFFRFLPELCVIHDNNDPWSTDECIQQRLYCFPNDENYNKVVSRRELWTTERRDEIICTIDALFDEIATKNCLIPKIIPIQTSNTKETTNENIDMKCTSNCKELNFTHPEELTKRWLSPAVPSFEAATREKTKKQRKSQSVSRNAMTLSSISTKLTVTQSEAIAYDTRCINIINRLDQIFDRSLIVKILRENKTRDLHTIANLCAQQTL</sequence>
<name>A0A2K6VLL2_ONCVO</name>
<proteinExistence type="predicted"/>
<accession>A0A2K6VLL2</accession>
<keyword evidence="2" id="KW-1185">Reference proteome</keyword>